<dbReference type="Proteomes" id="UP000199601">
    <property type="component" value="Unassembled WGS sequence"/>
</dbReference>
<reference evidence="2" key="1">
    <citation type="submission" date="2015-03" db="EMBL/GenBank/DDBJ databases">
        <authorList>
            <person name="Urmite Genomes"/>
        </authorList>
    </citation>
    <scope>NUCLEOTIDE SEQUENCE [LARGE SCALE GENOMIC DNA]</scope>
    <source>
        <strain evidence="2">CSUR P1344</strain>
    </source>
</reference>
<dbReference type="AlphaFoldDB" id="A0A0U1D4K2"/>
<organism evidence="1 2">
    <name type="scientific">Mycobacterium europaeum</name>
    <dbReference type="NCBI Taxonomy" id="761804"/>
    <lineage>
        <taxon>Bacteria</taxon>
        <taxon>Bacillati</taxon>
        <taxon>Actinomycetota</taxon>
        <taxon>Actinomycetes</taxon>
        <taxon>Mycobacteriales</taxon>
        <taxon>Mycobacteriaceae</taxon>
        <taxon>Mycobacterium</taxon>
        <taxon>Mycobacterium simiae complex</taxon>
    </lineage>
</organism>
<protein>
    <submittedName>
        <fullName evidence="1">Uncharacterized protein</fullName>
    </submittedName>
</protein>
<name>A0A0U1D4K2_9MYCO</name>
<proteinExistence type="predicted"/>
<sequence precursor="true">MSAGLTPLSGSSRRVWTNGRNRCGRALAVAALVVASFGLVVPSGRAGADPAGDYDPVTNYDQPRPLPVVTPVPNSWQPKFPFPFDETRRYVTDADINAEREMCQWFNAQYDDLKHQIAGLNDSLIRSNGHYDADGVQQQANIVTANIDQSEDFLAPRAQALTQSTDAAGDVYFPLYQGESFYRLWQHLSNVSAGIKGHQPTWFTGPSYQRVLHWGSKINRSHVCR</sequence>
<keyword evidence="2" id="KW-1185">Reference proteome</keyword>
<gene>
    <name evidence="1" type="ORF">BN000_01329</name>
</gene>
<evidence type="ECO:0000313" key="1">
    <source>
        <dbReference type="EMBL" id="CQD06676.1"/>
    </source>
</evidence>
<evidence type="ECO:0000313" key="2">
    <source>
        <dbReference type="Proteomes" id="UP000199601"/>
    </source>
</evidence>
<dbReference type="EMBL" id="CTEC01000001">
    <property type="protein sequence ID" value="CQD06676.1"/>
    <property type="molecule type" value="Genomic_DNA"/>
</dbReference>
<accession>A0A0U1D4K2</accession>